<reference evidence="1 2" key="1">
    <citation type="journal article" date="2016" name="Front. Microbiol.">
        <title>Genomic Resource of Rice Seed Associated Bacteria.</title>
        <authorList>
            <person name="Midha S."/>
            <person name="Bansal K."/>
            <person name="Sharma S."/>
            <person name="Kumar N."/>
            <person name="Patil P.P."/>
            <person name="Chaudhry V."/>
            <person name="Patil P.B."/>
        </authorList>
    </citation>
    <scope>NUCLEOTIDE SEQUENCE [LARGE SCALE GENOMIC DNA]</scope>
    <source>
        <strain evidence="1 2">RSA11</strain>
    </source>
</reference>
<sequence length="166" mass="19012">MEDKAKLIFEQARRFRNAGAILGNKLSETSDPGLYMAPFIVNSSFAIELYLKCIYVIETKEEPKYVHKLEQLFDNLSDFSQFITSDIFSRLNEQEGSYHALKDKVPDFDWSLRGVLESASQAFVKWRYSFDGDITSFPSAGAVINALEACIFVLREDLNDIPQEIY</sequence>
<protein>
    <recommendedName>
        <fullName evidence="3">HEPN domain-containing protein</fullName>
    </recommendedName>
</protein>
<dbReference type="AlphaFoldDB" id="A0AAW3MGF8"/>
<organism evidence="1 2">
    <name type="scientific">Exiguobacterium indicum</name>
    <dbReference type="NCBI Taxonomy" id="296995"/>
    <lineage>
        <taxon>Bacteria</taxon>
        <taxon>Bacillati</taxon>
        <taxon>Bacillota</taxon>
        <taxon>Bacilli</taxon>
        <taxon>Bacillales</taxon>
        <taxon>Bacillales Family XII. Incertae Sedis</taxon>
        <taxon>Exiguobacterium</taxon>
    </lineage>
</organism>
<accession>A0AAW3MGF8</accession>
<dbReference type="Proteomes" id="UP000072605">
    <property type="component" value="Unassembled WGS sequence"/>
</dbReference>
<evidence type="ECO:0000313" key="2">
    <source>
        <dbReference type="Proteomes" id="UP000072605"/>
    </source>
</evidence>
<dbReference type="EMBL" id="LDQV01000012">
    <property type="protein sequence ID" value="KTR27887.1"/>
    <property type="molecule type" value="Genomic_DNA"/>
</dbReference>
<proteinExistence type="predicted"/>
<name>A0AAW3MGF8_9BACL</name>
<gene>
    <name evidence="1" type="ORF">RSA11_04275</name>
</gene>
<comment type="caution">
    <text evidence="1">The sequence shown here is derived from an EMBL/GenBank/DDBJ whole genome shotgun (WGS) entry which is preliminary data.</text>
</comment>
<evidence type="ECO:0000313" key="1">
    <source>
        <dbReference type="EMBL" id="KTR27887.1"/>
    </source>
</evidence>
<evidence type="ECO:0008006" key="3">
    <source>
        <dbReference type="Google" id="ProtNLM"/>
    </source>
</evidence>
<dbReference type="RefSeq" id="WP_058713175.1">
    <property type="nucleotide sequence ID" value="NZ_LDQV01000012.1"/>
</dbReference>